<feature type="region of interest" description="Disordered" evidence="1">
    <location>
        <begin position="59"/>
        <end position="81"/>
    </location>
</feature>
<accession>A0A0H5Q7B3</accession>
<protein>
    <recommendedName>
        <fullName evidence="3">Replication protein</fullName>
    </recommendedName>
</protein>
<organism evidence="2">
    <name type="scientific">uncultured prokaryote</name>
    <dbReference type="NCBI Taxonomy" id="198431"/>
    <lineage>
        <taxon>unclassified sequences</taxon>
        <taxon>environmental samples</taxon>
    </lineage>
</organism>
<proteinExistence type="predicted"/>
<evidence type="ECO:0000313" key="2">
    <source>
        <dbReference type="EMBL" id="CRY97916.1"/>
    </source>
</evidence>
<reference evidence="2" key="2">
    <citation type="submission" date="2015-07" db="EMBL/GenBank/DDBJ databases">
        <title>Plasmids, circular viruses and viroids from rat gut.</title>
        <authorList>
            <person name="Jorgensen T.J."/>
            <person name="Hansen M.A."/>
            <person name="Xu Z."/>
            <person name="Tabak M.A."/>
            <person name="Sorensen S.J."/>
            <person name="Hansen L.H."/>
        </authorList>
    </citation>
    <scope>NUCLEOTIDE SEQUENCE</scope>
    <source>
        <plasmid evidence="2">pRGRH1791</plasmid>
    </source>
</reference>
<feature type="region of interest" description="Disordered" evidence="1">
    <location>
        <begin position="1"/>
        <end position="25"/>
    </location>
</feature>
<name>A0A0H5Q7B3_9ZZZZ</name>
<reference evidence="2" key="1">
    <citation type="submission" date="2015-06" db="EMBL/GenBank/DDBJ databases">
        <authorList>
            <person name="Joergensen T."/>
        </authorList>
    </citation>
    <scope>NUCLEOTIDE SEQUENCE</scope>
    <source>
        <plasmid evidence="2">pRGRH1791</plasmid>
    </source>
</reference>
<dbReference type="AlphaFoldDB" id="A0A0H5Q7B3"/>
<evidence type="ECO:0008006" key="3">
    <source>
        <dbReference type="Google" id="ProtNLM"/>
    </source>
</evidence>
<keyword evidence="2" id="KW-0614">Plasmid</keyword>
<dbReference type="EMBL" id="LN854290">
    <property type="protein sequence ID" value="CRY97916.1"/>
    <property type="molecule type" value="Genomic_DNA"/>
</dbReference>
<evidence type="ECO:0000256" key="1">
    <source>
        <dbReference type="SAM" id="MobiDB-lite"/>
    </source>
</evidence>
<feature type="compositionally biased region" description="Basic and acidic residues" evidence="1">
    <location>
        <begin position="1"/>
        <end position="10"/>
    </location>
</feature>
<geneLocation type="plasmid" evidence="2">
    <name>pRGRH1791</name>
</geneLocation>
<sequence length="554" mass="61299">MMDCSSRSERFLQQQGLPPKGSACALRSGDERVAANGRSPHAQGDSGAVELIAGAKRASAGSREAEPSLGSKGISATHLASDGVQRRRDRFNLRARLWEMSTLKSVRACGRNLRGGLSAEDGVGVRRGEQTAGYSRLSTCGSPWSCPRCSAVIAVQRAQHIANAIDANSRAGGSAYFLTLTMRHDRGHSLADLWDGLQYGWRGLVGTPEYRGAPGRVGKDGTRSPRRIGEKERFGILGTIRAVELTHGENGWHLHVHALMFMEGDPFENEEHADSYGDLLFKRWSRGVQKAGLPAPLREFGLDFRKVSDGGEEFLSRYLTKNSADGTFSSPSESFKVGLETAAGSITKKGRSVHGRVPFQILRDALEADKEKPLKKRYRWYPPKGYTRVSFGEGEAFINQNPNSDEFGTVKEIDPKTGTVYSIASSDFALWHEFETASKGRRQLIWSQRIKDPKTERDRRWNAILDARGDEADEGDEALADREVDGIDVVGIDYSDWFNKMTRKPSLLWELLEDVEAHPPQDAESVCLSWGERHGIKMWGEGIDPSFFLRLVAA</sequence>